<name>A0A8X8B5A6_BRACI</name>
<keyword evidence="3" id="KW-1185">Reference proteome</keyword>
<feature type="chain" id="PRO_5036486748" evidence="1">
    <location>
        <begin position="24"/>
        <end position="224"/>
    </location>
</feature>
<proteinExistence type="predicted"/>
<dbReference type="Gene3D" id="2.80.10.50">
    <property type="match status" value="1"/>
</dbReference>
<gene>
    <name evidence="2" type="ORF">Bca52824_014975</name>
</gene>
<comment type="caution">
    <text evidence="2">The sequence shown here is derived from an EMBL/GenBank/DDBJ whole genome shotgun (WGS) entry which is preliminary data.</text>
</comment>
<dbReference type="Pfam" id="PF00197">
    <property type="entry name" value="Kunitz_legume"/>
    <property type="match status" value="1"/>
</dbReference>
<dbReference type="AlphaFoldDB" id="A0A8X8B5A6"/>
<keyword evidence="1" id="KW-0732">Signal</keyword>
<dbReference type="PROSITE" id="PS00283">
    <property type="entry name" value="SOYBEAN_KUNITZ"/>
    <property type="match status" value="1"/>
</dbReference>
<protein>
    <submittedName>
        <fullName evidence="2">Uncharacterized protein</fullName>
    </submittedName>
</protein>
<sequence length="224" mass="24729">MKKPSLTSFLIAFLLAAAVCTHGEEEEVKDSNGNPVKIYTKYFIKVVETESNMGGGLIPSPIRNPTCPFGITQTINPYQPVTPVSFEYPYISKLTFNTSSYINIRIRPELWAWCTDYSTLWAVDFSSPAAKEPAIIISGRPGSPESAFKIEKATKAHTYKLTTLFGTVGTIPSPFFHEPHLIATNDEAKTLIVEFVKVGDVTTATTTTTTSPVEKLGLRMFPFH</sequence>
<dbReference type="OrthoDB" id="1918435at2759"/>
<dbReference type="InterPro" id="IPR002160">
    <property type="entry name" value="Prot_inh_Kunz-lg"/>
</dbReference>
<dbReference type="EMBL" id="JAAMPC010000003">
    <property type="protein sequence ID" value="KAG2321762.1"/>
    <property type="molecule type" value="Genomic_DNA"/>
</dbReference>
<dbReference type="PANTHER" id="PTHR33107:SF89">
    <property type="entry name" value="KUNITZ TRYPSIN INHIBITOR 2"/>
    <property type="match status" value="1"/>
</dbReference>
<reference evidence="2 3" key="1">
    <citation type="submission" date="2020-02" db="EMBL/GenBank/DDBJ databases">
        <authorList>
            <person name="Ma Q."/>
            <person name="Huang Y."/>
            <person name="Song X."/>
            <person name="Pei D."/>
        </authorList>
    </citation>
    <scope>NUCLEOTIDE SEQUENCE [LARGE SCALE GENOMIC DNA]</scope>
    <source>
        <strain evidence="2">Sxm20200214</strain>
        <tissue evidence="2">Leaf</tissue>
    </source>
</reference>
<dbReference type="GO" id="GO:0004866">
    <property type="term" value="F:endopeptidase inhibitor activity"/>
    <property type="evidence" value="ECO:0007669"/>
    <property type="project" value="InterPro"/>
</dbReference>
<dbReference type="PANTHER" id="PTHR33107">
    <property type="entry name" value="KUNITZ TRYPSIN INHIBITOR 2"/>
    <property type="match status" value="1"/>
</dbReference>
<evidence type="ECO:0000313" key="3">
    <source>
        <dbReference type="Proteomes" id="UP000886595"/>
    </source>
</evidence>
<dbReference type="Proteomes" id="UP000886595">
    <property type="component" value="Unassembled WGS sequence"/>
</dbReference>
<organism evidence="2 3">
    <name type="scientific">Brassica carinata</name>
    <name type="common">Ethiopian mustard</name>
    <name type="synonym">Abyssinian cabbage</name>
    <dbReference type="NCBI Taxonomy" id="52824"/>
    <lineage>
        <taxon>Eukaryota</taxon>
        <taxon>Viridiplantae</taxon>
        <taxon>Streptophyta</taxon>
        <taxon>Embryophyta</taxon>
        <taxon>Tracheophyta</taxon>
        <taxon>Spermatophyta</taxon>
        <taxon>Magnoliopsida</taxon>
        <taxon>eudicotyledons</taxon>
        <taxon>Gunneridae</taxon>
        <taxon>Pentapetalae</taxon>
        <taxon>rosids</taxon>
        <taxon>malvids</taxon>
        <taxon>Brassicales</taxon>
        <taxon>Brassicaceae</taxon>
        <taxon>Brassiceae</taxon>
        <taxon>Brassica</taxon>
    </lineage>
</organism>
<evidence type="ECO:0000256" key="1">
    <source>
        <dbReference type="SAM" id="SignalP"/>
    </source>
</evidence>
<evidence type="ECO:0000313" key="2">
    <source>
        <dbReference type="EMBL" id="KAG2321762.1"/>
    </source>
</evidence>
<accession>A0A8X8B5A6</accession>
<feature type="signal peptide" evidence="1">
    <location>
        <begin position="1"/>
        <end position="23"/>
    </location>
</feature>
<dbReference type="SMART" id="SM00452">
    <property type="entry name" value="STI"/>
    <property type="match status" value="1"/>
</dbReference>
<dbReference type="InterPro" id="IPR011065">
    <property type="entry name" value="Kunitz_inhibitor_STI-like_sf"/>
</dbReference>
<dbReference type="SUPFAM" id="SSF50386">
    <property type="entry name" value="STI-like"/>
    <property type="match status" value="1"/>
</dbReference>